<accession>A0A2T1F6C3</accession>
<name>A0A2T1F6C3_9CYAN</name>
<proteinExistence type="predicted"/>
<sequence>METHILDRASQLSIDNANLANCVWTHHPNLQFRFGQIKNHLMVPNYVNTQQSIGFAEALSINFM</sequence>
<keyword evidence="2" id="KW-1185">Reference proteome</keyword>
<comment type="caution">
    <text evidence="1">The sequence shown here is derived from an EMBL/GenBank/DDBJ whole genome shotgun (WGS) entry which is preliminary data.</text>
</comment>
<evidence type="ECO:0000313" key="2">
    <source>
        <dbReference type="Proteomes" id="UP000238937"/>
    </source>
</evidence>
<reference evidence="1 2" key="1">
    <citation type="submission" date="2018-03" db="EMBL/GenBank/DDBJ databases">
        <title>The ancient ancestry and fast evolution of plastids.</title>
        <authorList>
            <person name="Moore K.R."/>
            <person name="Magnabosco C."/>
            <person name="Momper L."/>
            <person name="Gold D.A."/>
            <person name="Bosak T."/>
            <person name="Fournier G.P."/>
        </authorList>
    </citation>
    <scope>NUCLEOTIDE SEQUENCE [LARGE SCALE GENOMIC DNA]</scope>
    <source>
        <strain evidence="1 2">CCALA 037</strain>
    </source>
</reference>
<dbReference type="Proteomes" id="UP000238937">
    <property type="component" value="Unassembled WGS sequence"/>
</dbReference>
<evidence type="ECO:0000313" key="1">
    <source>
        <dbReference type="EMBL" id="PSB40519.1"/>
    </source>
</evidence>
<organism evidence="1 2">
    <name type="scientific">Chamaesiphon polymorphus CCALA 037</name>
    <dbReference type="NCBI Taxonomy" id="2107692"/>
    <lineage>
        <taxon>Bacteria</taxon>
        <taxon>Bacillati</taxon>
        <taxon>Cyanobacteriota</taxon>
        <taxon>Cyanophyceae</taxon>
        <taxon>Gomontiellales</taxon>
        <taxon>Chamaesiphonaceae</taxon>
        <taxon>Chamaesiphon</taxon>
    </lineage>
</organism>
<protein>
    <submittedName>
        <fullName evidence="1">Uncharacterized protein</fullName>
    </submittedName>
</protein>
<dbReference type="EMBL" id="PVWO01000686">
    <property type="protein sequence ID" value="PSB40519.1"/>
    <property type="molecule type" value="Genomic_DNA"/>
</dbReference>
<dbReference type="AlphaFoldDB" id="A0A2T1F6C3"/>
<gene>
    <name evidence="1" type="ORF">C7B77_28240</name>
</gene>